<dbReference type="PANTHER" id="PTHR11985">
    <property type="entry name" value="GLYCEROL-3-PHOSPHATE DEHYDROGENASE"/>
    <property type="match status" value="1"/>
</dbReference>
<dbReference type="Gene3D" id="1.10.10.1100">
    <property type="entry name" value="BFD-like [2Fe-2S]-binding domain"/>
    <property type="match status" value="1"/>
</dbReference>
<evidence type="ECO:0000313" key="7">
    <source>
        <dbReference type="EMBL" id="PSR35017.1"/>
    </source>
</evidence>
<dbReference type="Gene3D" id="3.50.50.60">
    <property type="entry name" value="FAD/NAD(P)-binding domain"/>
    <property type="match status" value="2"/>
</dbReference>
<comment type="caution">
    <text evidence="7">The sequence shown here is derived from an EMBL/GenBank/DDBJ whole genome shotgun (WGS) entry which is preliminary data.</text>
</comment>
<evidence type="ECO:0000256" key="1">
    <source>
        <dbReference type="ARBA" id="ARBA00001974"/>
    </source>
</evidence>
<reference evidence="7 8" key="1">
    <citation type="journal article" date="2014" name="BMC Genomics">
        <title>Comparison of environmental and isolate Sulfobacillus genomes reveals diverse carbon, sulfur, nitrogen, and hydrogen metabolisms.</title>
        <authorList>
            <person name="Justice N.B."/>
            <person name="Norman A."/>
            <person name="Brown C.T."/>
            <person name="Singh A."/>
            <person name="Thomas B.C."/>
            <person name="Banfield J.F."/>
        </authorList>
    </citation>
    <scope>NUCLEOTIDE SEQUENCE [LARGE SCALE GENOMIC DNA]</scope>
    <source>
        <strain evidence="7">AMDSBA4</strain>
    </source>
</reference>
<dbReference type="GO" id="GO:0004368">
    <property type="term" value="F:glycerol-3-phosphate dehydrogenase (quinone) activity"/>
    <property type="evidence" value="ECO:0007669"/>
    <property type="project" value="InterPro"/>
</dbReference>
<evidence type="ECO:0000256" key="5">
    <source>
        <dbReference type="ARBA" id="ARBA00023002"/>
    </source>
</evidence>
<protein>
    <submittedName>
        <fullName evidence="7">Glycerol 3-phosphate dehydrogenase</fullName>
    </submittedName>
</protein>
<dbReference type="InterPro" id="IPR041854">
    <property type="entry name" value="BFD-like_2Fe2S-bd_dom_sf"/>
</dbReference>
<keyword evidence="5" id="KW-0560">Oxidoreductase</keyword>
<organism evidence="7 8">
    <name type="scientific">Sulfobacillus benefaciens</name>
    <dbReference type="NCBI Taxonomy" id="453960"/>
    <lineage>
        <taxon>Bacteria</taxon>
        <taxon>Bacillati</taxon>
        <taxon>Bacillota</taxon>
        <taxon>Clostridia</taxon>
        <taxon>Eubacteriales</taxon>
        <taxon>Clostridiales Family XVII. Incertae Sedis</taxon>
        <taxon>Sulfobacillus</taxon>
    </lineage>
</organism>
<dbReference type="PANTHER" id="PTHR11985:SF15">
    <property type="entry name" value="GLYCEROL-3-PHOSPHATE DEHYDROGENASE, MITOCHONDRIAL"/>
    <property type="match status" value="1"/>
</dbReference>
<evidence type="ECO:0000256" key="2">
    <source>
        <dbReference type="ARBA" id="ARBA00007330"/>
    </source>
</evidence>
<keyword evidence="3" id="KW-0285">Flavoprotein</keyword>
<evidence type="ECO:0000313" key="8">
    <source>
        <dbReference type="Proteomes" id="UP000242972"/>
    </source>
</evidence>
<name>A0A2T2XKK7_9FIRM</name>
<evidence type="ECO:0000256" key="4">
    <source>
        <dbReference type="ARBA" id="ARBA00022827"/>
    </source>
</evidence>
<proteinExistence type="inferred from homology"/>
<dbReference type="InterPro" id="IPR000447">
    <property type="entry name" value="G3P_DH_FAD-dep"/>
</dbReference>
<sequence length="480" mass="52303">MVVVVGAGATGLGVAWDLMLRGVAVIVVDQGDLAHGTSGRFHGLLHSGARYVLTDAVAAGQCQAENLCLRRIAGPYIEDTGGLFAAPPEVPDRLIDQWKQGCRAVNIPVAESVVVKGLNSRWNRVFSVNDGVINGYPLLQALARGIEEGGGRVLTHTRLVGAAEANGKIRKVILESAEGTQELAVDAVVNAAGPWAGEVAALWGDPLPLTLSRGVMVLFSHRQQPQVINRLDMPGDGDILVPHDHISIWGTTDRETALPEAPPPDYQEVIELMERGQEMFPDMGQWRVLRAFTGVRPLYRAPGSGSASTRDISRDFVVVEHPLSGAFSVIGGKWTTFRLMAQQVADRVAGYLHYSTPCQTQSHPLPPRLESFDSSGLAEPFLCECERVSTRQLQQYSGGSLSDLRTRTWFGMGPCQGTFCGHRVAAWQSLRVGVEQSDQELLNFRSERERGMLSALWGDNAVEWLLQRNIRFQGLGEPTK</sequence>
<dbReference type="GO" id="GO:0006072">
    <property type="term" value="P:glycerol-3-phosphate metabolic process"/>
    <property type="evidence" value="ECO:0007669"/>
    <property type="project" value="InterPro"/>
</dbReference>
<comment type="cofactor">
    <cofactor evidence="1">
        <name>FAD</name>
        <dbReference type="ChEBI" id="CHEBI:57692"/>
    </cofactor>
</comment>
<accession>A0A2T2XKK7</accession>
<dbReference type="EMBL" id="PXYW01000004">
    <property type="protein sequence ID" value="PSR35017.1"/>
    <property type="molecule type" value="Genomic_DNA"/>
</dbReference>
<dbReference type="Gene3D" id="3.30.9.10">
    <property type="entry name" value="D-Amino Acid Oxidase, subunit A, domain 2"/>
    <property type="match status" value="1"/>
</dbReference>
<keyword evidence="4" id="KW-0274">FAD</keyword>
<dbReference type="InterPro" id="IPR036188">
    <property type="entry name" value="FAD/NAD-bd_sf"/>
</dbReference>
<dbReference type="AlphaFoldDB" id="A0A2T2XKK7"/>
<evidence type="ECO:0000259" key="6">
    <source>
        <dbReference type="Pfam" id="PF01266"/>
    </source>
</evidence>
<evidence type="ECO:0000256" key="3">
    <source>
        <dbReference type="ARBA" id="ARBA00022630"/>
    </source>
</evidence>
<comment type="similarity">
    <text evidence="2">Belongs to the FAD-dependent glycerol-3-phosphate dehydrogenase family.</text>
</comment>
<dbReference type="InterPro" id="IPR006076">
    <property type="entry name" value="FAD-dep_OxRdtase"/>
</dbReference>
<dbReference type="SUPFAM" id="SSF51905">
    <property type="entry name" value="FAD/NAD(P)-binding domain"/>
    <property type="match status" value="1"/>
</dbReference>
<gene>
    <name evidence="7" type="ORF">C7B46_02320</name>
</gene>
<dbReference type="Pfam" id="PF01266">
    <property type="entry name" value="DAO"/>
    <property type="match status" value="1"/>
</dbReference>
<dbReference type="PRINTS" id="PR01001">
    <property type="entry name" value="FADG3PDH"/>
</dbReference>
<dbReference type="Proteomes" id="UP000242972">
    <property type="component" value="Unassembled WGS sequence"/>
</dbReference>
<feature type="domain" description="FAD dependent oxidoreductase" evidence="6">
    <location>
        <begin position="2"/>
        <end position="336"/>
    </location>
</feature>